<dbReference type="KEGG" id="swd:Swoo_4290"/>
<dbReference type="RefSeq" id="WP_012326872.1">
    <property type="nucleotide sequence ID" value="NC_010506.1"/>
</dbReference>
<proteinExistence type="predicted"/>
<dbReference type="Proteomes" id="UP000002168">
    <property type="component" value="Chromosome"/>
</dbReference>
<organism evidence="4 5">
    <name type="scientific">Shewanella woodyi (strain ATCC 51908 / MS32)</name>
    <dbReference type="NCBI Taxonomy" id="392500"/>
    <lineage>
        <taxon>Bacteria</taxon>
        <taxon>Pseudomonadati</taxon>
        <taxon>Pseudomonadota</taxon>
        <taxon>Gammaproteobacteria</taxon>
        <taxon>Alteromonadales</taxon>
        <taxon>Shewanellaceae</taxon>
        <taxon>Shewanella</taxon>
    </lineage>
</organism>
<protein>
    <recommendedName>
        <fullName evidence="6">L-lysine 6-oxidase</fullName>
    </recommendedName>
</protein>
<dbReference type="InterPro" id="IPR041173">
    <property type="entry name" value="LodA_C"/>
</dbReference>
<dbReference type="GO" id="GO:1900191">
    <property type="term" value="P:negative regulation of single-species biofilm formation"/>
    <property type="evidence" value="ECO:0007669"/>
    <property type="project" value="InterPro"/>
</dbReference>
<dbReference type="EMBL" id="CP000961">
    <property type="protein sequence ID" value="ACA88545.1"/>
    <property type="molecule type" value="Genomic_DNA"/>
</dbReference>
<accession>B1KIP9</accession>
<dbReference type="GO" id="GO:0031640">
    <property type="term" value="P:killing of cells of another organism"/>
    <property type="evidence" value="ECO:0007669"/>
    <property type="project" value="InterPro"/>
</dbReference>
<dbReference type="InterPro" id="IPR041168">
    <property type="entry name" value="LodA_N"/>
</dbReference>
<evidence type="ECO:0000313" key="5">
    <source>
        <dbReference type="Proteomes" id="UP000002168"/>
    </source>
</evidence>
<feature type="region of interest" description="Disordered" evidence="1">
    <location>
        <begin position="29"/>
        <end position="54"/>
    </location>
</feature>
<evidence type="ECO:0000259" key="3">
    <source>
        <dbReference type="Pfam" id="PF18417"/>
    </source>
</evidence>
<evidence type="ECO:0000313" key="4">
    <source>
        <dbReference type="EMBL" id="ACA88545.1"/>
    </source>
</evidence>
<evidence type="ECO:0000259" key="2">
    <source>
        <dbReference type="Pfam" id="PF17990"/>
    </source>
</evidence>
<name>B1KIP9_SHEWM</name>
<dbReference type="STRING" id="392500.Swoo_4290"/>
<feature type="domain" description="L-Lysine epsilon oxidase N-terminal" evidence="2">
    <location>
        <begin position="9"/>
        <end position="303"/>
    </location>
</feature>
<dbReference type="GO" id="GO:0033736">
    <property type="term" value="F:L-lysine 6-oxidase activity"/>
    <property type="evidence" value="ECO:0007669"/>
    <property type="project" value="InterPro"/>
</dbReference>
<gene>
    <name evidence="4" type="ordered locus">Swoo_4290</name>
</gene>
<dbReference type="InterPro" id="IPR033797">
    <property type="entry name" value="LodA"/>
</dbReference>
<dbReference type="Pfam" id="PF18417">
    <property type="entry name" value="LodA_C"/>
    <property type="match status" value="1"/>
</dbReference>
<keyword evidence="5" id="KW-1185">Reference proteome</keyword>
<dbReference type="AlphaFoldDB" id="B1KIP9"/>
<sequence length="700" mass="77265">MNNIVFRVHPTVNFARFGTSEEYILSPETSAGLPQKESNVTGGLPIKEGTDNTPITSKDLRDEDGNLKKQAARFRIYAYEKQSEATYPDNNGLKDSKGADIEVTIGTKLPDGRTVTDLVWSSHLANKKAAVYNVVNNKGIKAYADGKVPQLRNPEVHGEIDDPSRLNVLMIDAGPRAIRASSNETASFSRCTKASCVKGCAQIEPLPNYPIRFPEDYNDELYEPNGPLNTLGEMLTDDQGRLLVLPSTGNAVGQYDEYGVPIQMTGDLNNVGWFDSAADGPVNVTLVFDDGSTEEAFGAWVVCGDPAYAPQIRNVVSVWDDVYDMFVRDLSLQDNLYCKKSGESEGSYKESYKPNFAEDIKPIFIACDLQRWTANLPPMALHAHSAVMNITEQNDPNETIMAALNFVRNPNKDETNIGAPLMPLSLGAAGTSFMTVTKTQYFMLEQWSKGQFTKGDESKLSAGERIDMASMANCLGGRYVPGIEVSYTIMDREIYIQDWKESGSGPFRIKHDAAVLGYNNLQKDIPYLTSGWIPLHDMRDGLQPGDISKFMATPWQTDYNSCSIHATAINTDGVNKSNGAESTLYWSWPAQRPDAVYVAEEVFNNVLPKQQWSIRGPGTYAINPAAAATFQDPLQSVNDWHKIGFIIQGSNVEIGTQKFSSELYLEVQSQLSRSGDATDPVPAWPFNANQPKAKRKCSHK</sequence>
<dbReference type="Pfam" id="PF17990">
    <property type="entry name" value="LodA_N"/>
    <property type="match status" value="1"/>
</dbReference>
<reference evidence="4 5" key="1">
    <citation type="submission" date="2008-02" db="EMBL/GenBank/DDBJ databases">
        <title>Complete sequence of Shewanella woodyi ATCC 51908.</title>
        <authorList>
            <consortium name="US DOE Joint Genome Institute"/>
            <person name="Copeland A."/>
            <person name="Lucas S."/>
            <person name="Lapidus A."/>
            <person name="Glavina del Rio T."/>
            <person name="Dalin E."/>
            <person name="Tice H."/>
            <person name="Bruce D."/>
            <person name="Goodwin L."/>
            <person name="Pitluck S."/>
            <person name="Sims D."/>
            <person name="Brettin T."/>
            <person name="Detter J.C."/>
            <person name="Han C."/>
            <person name="Kuske C.R."/>
            <person name="Schmutz J."/>
            <person name="Larimer F."/>
            <person name="Land M."/>
            <person name="Hauser L."/>
            <person name="Kyrpides N."/>
            <person name="Lykidis A."/>
            <person name="Zhao J.-S."/>
            <person name="Richardson P."/>
        </authorList>
    </citation>
    <scope>NUCLEOTIDE SEQUENCE [LARGE SCALE GENOMIC DNA]</scope>
    <source>
        <strain evidence="5">ATCC 51908 / MS32</strain>
    </source>
</reference>
<dbReference type="eggNOG" id="ENOG502Z8IE">
    <property type="taxonomic scope" value="Bacteria"/>
</dbReference>
<dbReference type="CDD" id="cd14732">
    <property type="entry name" value="LodA"/>
    <property type="match status" value="1"/>
</dbReference>
<dbReference type="HOGENOM" id="CLU_012035_1_0_6"/>
<evidence type="ECO:0008006" key="6">
    <source>
        <dbReference type="Google" id="ProtNLM"/>
    </source>
</evidence>
<evidence type="ECO:0000256" key="1">
    <source>
        <dbReference type="SAM" id="MobiDB-lite"/>
    </source>
</evidence>
<feature type="domain" description="L-lysine epsilon oxidase C-terminal" evidence="3">
    <location>
        <begin position="429"/>
        <end position="571"/>
    </location>
</feature>
<feature type="region of interest" description="Disordered" evidence="1">
    <location>
        <begin position="674"/>
        <end position="700"/>
    </location>
</feature>